<organism evidence="2 3">
    <name type="scientific">Lujinxingia vulgaris</name>
    <dbReference type="NCBI Taxonomy" id="2600176"/>
    <lineage>
        <taxon>Bacteria</taxon>
        <taxon>Deltaproteobacteria</taxon>
        <taxon>Bradymonadales</taxon>
        <taxon>Lujinxingiaceae</taxon>
        <taxon>Lujinxingia</taxon>
    </lineage>
</organism>
<dbReference type="GO" id="GO:0016787">
    <property type="term" value="F:hydrolase activity"/>
    <property type="evidence" value="ECO:0007669"/>
    <property type="project" value="InterPro"/>
</dbReference>
<gene>
    <name evidence="2" type="primary">larB</name>
    <name evidence="2" type="ORF">FRC98_16750</name>
</gene>
<evidence type="ECO:0000313" key="2">
    <source>
        <dbReference type="EMBL" id="TXD35462.1"/>
    </source>
</evidence>
<dbReference type="RefSeq" id="WP_146982580.1">
    <property type="nucleotide sequence ID" value="NZ_VOSM01000009.1"/>
</dbReference>
<dbReference type="PANTHER" id="PTHR43064:SF1">
    <property type="entry name" value="SLL1489 PROTEIN"/>
    <property type="match status" value="1"/>
</dbReference>
<accession>A0A5C6X174</accession>
<dbReference type="NCBIfam" id="NF033503">
    <property type="entry name" value="LarB"/>
    <property type="match status" value="1"/>
</dbReference>
<dbReference type="GO" id="GO:0006189">
    <property type="term" value="P:'de novo' IMP biosynthetic process"/>
    <property type="evidence" value="ECO:0007669"/>
    <property type="project" value="InterPro"/>
</dbReference>
<dbReference type="OrthoDB" id="9782511at2"/>
<dbReference type="AlphaFoldDB" id="A0A5C6X174"/>
<protein>
    <submittedName>
        <fullName evidence="2">Nickel pincer cofactor biosynthesis protein LarB</fullName>
    </submittedName>
</protein>
<dbReference type="Pfam" id="PF00731">
    <property type="entry name" value="AIRC"/>
    <property type="match status" value="1"/>
</dbReference>
<dbReference type="EMBL" id="VOSM01000009">
    <property type="protein sequence ID" value="TXD35462.1"/>
    <property type="molecule type" value="Genomic_DNA"/>
</dbReference>
<feature type="domain" description="PurE" evidence="1">
    <location>
        <begin position="118"/>
        <end position="250"/>
    </location>
</feature>
<comment type="caution">
    <text evidence="2">The sequence shown here is derived from an EMBL/GenBank/DDBJ whole genome shotgun (WGS) entry which is preliminary data.</text>
</comment>
<dbReference type="InterPro" id="IPR039476">
    <property type="entry name" value="P2CMN_synthase_LarB"/>
</dbReference>
<keyword evidence="3" id="KW-1185">Reference proteome</keyword>
<reference evidence="2 3" key="1">
    <citation type="submission" date="2019-08" db="EMBL/GenBank/DDBJ databases">
        <title>Bradymonadales sp. TMQ4.</title>
        <authorList>
            <person name="Liang Q."/>
        </authorList>
    </citation>
    <scope>NUCLEOTIDE SEQUENCE [LARGE SCALE GENOMIC DNA]</scope>
    <source>
        <strain evidence="2 3">TMQ4</strain>
    </source>
</reference>
<dbReference type="Proteomes" id="UP000321412">
    <property type="component" value="Unassembled WGS sequence"/>
</dbReference>
<dbReference type="PANTHER" id="PTHR43064">
    <property type="entry name" value="PHOSPHORIBOSYLAMINOIMIDAZOLE CARBOXYLASE-RELATED"/>
    <property type="match status" value="1"/>
</dbReference>
<proteinExistence type="predicted"/>
<name>A0A5C6X174_9DELT</name>
<dbReference type="InterPro" id="IPR000031">
    <property type="entry name" value="PurE_dom"/>
</dbReference>
<dbReference type="SMART" id="SM01001">
    <property type="entry name" value="AIRC"/>
    <property type="match status" value="1"/>
</dbReference>
<dbReference type="Gene3D" id="3.40.50.1970">
    <property type="match status" value="1"/>
</dbReference>
<dbReference type="SUPFAM" id="SSF52255">
    <property type="entry name" value="N5-CAIR mutase (phosphoribosylaminoimidazole carboxylase, PurE)"/>
    <property type="match status" value="1"/>
</dbReference>
<evidence type="ECO:0000259" key="1">
    <source>
        <dbReference type="SMART" id="SM01001"/>
    </source>
</evidence>
<evidence type="ECO:0000313" key="3">
    <source>
        <dbReference type="Proteomes" id="UP000321412"/>
    </source>
</evidence>
<sequence length="257" mass="27258">MSDVVRELLRAYREGEVAEDEVVERLVKQPFEEHLIGRFDHMREARTGIPEAILAEGKDPLAVAEIFERYARAGDQLIATRVTAPVLEALRPQLDGLQHYKVARIVSTLPPQIDEDRATVCVISAGALDRPVAEEVAVTSRLLGNPTHEIFDVGVAGLNRLVVELGTIEKSGILVVVAGMDGALPSVIGGLASQPVIAVPTSVGYGTSFKGVAALLTMLNACSPGTGVMNIDNGFGAAVLATKINQFGQRVSAGARE</sequence>